<evidence type="ECO:0000313" key="1">
    <source>
        <dbReference type="EMBL" id="OGK14999.1"/>
    </source>
</evidence>
<reference evidence="1 2" key="1">
    <citation type="journal article" date="2016" name="Nat. Commun.">
        <title>Thousands of microbial genomes shed light on interconnected biogeochemical processes in an aquifer system.</title>
        <authorList>
            <person name="Anantharaman K."/>
            <person name="Brown C.T."/>
            <person name="Hug L.A."/>
            <person name="Sharon I."/>
            <person name="Castelle C.J."/>
            <person name="Probst A.J."/>
            <person name="Thomas B.C."/>
            <person name="Singh A."/>
            <person name="Wilkins M.J."/>
            <person name="Karaoz U."/>
            <person name="Brodie E.L."/>
            <person name="Williams K.H."/>
            <person name="Hubbard S.S."/>
            <person name="Banfield J.F."/>
        </authorList>
    </citation>
    <scope>NUCLEOTIDE SEQUENCE [LARGE SCALE GENOMIC DNA]</scope>
</reference>
<evidence type="ECO:0000313" key="2">
    <source>
        <dbReference type="Proteomes" id="UP000177208"/>
    </source>
</evidence>
<comment type="caution">
    <text evidence="1">The sequence shown here is derived from an EMBL/GenBank/DDBJ whole genome shotgun (WGS) entry which is preliminary data.</text>
</comment>
<protein>
    <submittedName>
        <fullName evidence="1">Uncharacterized protein</fullName>
    </submittedName>
</protein>
<gene>
    <name evidence="1" type="ORF">A2774_01120</name>
</gene>
<accession>A0A1F7G7V9</accession>
<dbReference type="Proteomes" id="UP000177208">
    <property type="component" value="Unassembled WGS sequence"/>
</dbReference>
<proteinExistence type="predicted"/>
<organism evidence="1 2">
    <name type="scientific">Candidatus Roizmanbacteria bacterium RIFCSPHIGHO2_01_FULL_39_12c</name>
    <dbReference type="NCBI Taxonomy" id="1802031"/>
    <lineage>
        <taxon>Bacteria</taxon>
        <taxon>Candidatus Roizmaniibacteriota</taxon>
    </lineage>
</organism>
<dbReference type="EMBL" id="MFZG01000043">
    <property type="protein sequence ID" value="OGK14999.1"/>
    <property type="molecule type" value="Genomic_DNA"/>
</dbReference>
<sequence>MDKQLVDFFYKWHKFEKLNNINIIDFDLIQNNQTSSGFESRQEILNELVDLLAKYKKLPNKNSFTEKKPKVLFII</sequence>
<name>A0A1F7G7V9_9BACT</name>
<dbReference type="AlphaFoldDB" id="A0A1F7G7V9"/>